<name>A0AAD9KJN0_RIDPI</name>
<sequence length="104" mass="11885">MVIVLCFDVLYLYFNVLDILYVYQTVIALYSSQCMCNVLTTPSTLKCHALDIHLVPQTFIVLCSPNLFVMYVRCQWFIILCMSHYWFTHIKGCSGGCRGGGGRN</sequence>
<dbReference type="AlphaFoldDB" id="A0AAD9KJN0"/>
<evidence type="ECO:0000313" key="2">
    <source>
        <dbReference type="Proteomes" id="UP001209878"/>
    </source>
</evidence>
<protein>
    <submittedName>
        <fullName evidence="1">Uncharacterized protein</fullName>
    </submittedName>
</protein>
<gene>
    <name evidence="1" type="ORF">NP493_1029g04007</name>
</gene>
<dbReference type="Proteomes" id="UP001209878">
    <property type="component" value="Unassembled WGS sequence"/>
</dbReference>
<reference evidence="1" key="1">
    <citation type="journal article" date="2023" name="Mol. Biol. Evol.">
        <title>Third-Generation Sequencing Reveals the Adaptive Role of the Epigenome in Three Deep-Sea Polychaetes.</title>
        <authorList>
            <person name="Perez M."/>
            <person name="Aroh O."/>
            <person name="Sun Y."/>
            <person name="Lan Y."/>
            <person name="Juniper S.K."/>
            <person name="Young C.R."/>
            <person name="Angers B."/>
            <person name="Qian P.Y."/>
        </authorList>
    </citation>
    <scope>NUCLEOTIDE SEQUENCE</scope>
    <source>
        <strain evidence="1">R07B-5</strain>
    </source>
</reference>
<evidence type="ECO:0000313" key="1">
    <source>
        <dbReference type="EMBL" id="KAK2171763.1"/>
    </source>
</evidence>
<dbReference type="EMBL" id="JAODUO010001029">
    <property type="protein sequence ID" value="KAK2171763.1"/>
    <property type="molecule type" value="Genomic_DNA"/>
</dbReference>
<keyword evidence="2" id="KW-1185">Reference proteome</keyword>
<comment type="caution">
    <text evidence="1">The sequence shown here is derived from an EMBL/GenBank/DDBJ whole genome shotgun (WGS) entry which is preliminary data.</text>
</comment>
<proteinExistence type="predicted"/>
<accession>A0AAD9KJN0</accession>
<organism evidence="1 2">
    <name type="scientific">Ridgeia piscesae</name>
    <name type="common">Tubeworm</name>
    <dbReference type="NCBI Taxonomy" id="27915"/>
    <lineage>
        <taxon>Eukaryota</taxon>
        <taxon>Metazoa</taxon>
        <taxon>Spiralia</taxon>
        <taxon>Lophotrochozoa</taxon>
        <taxon>Annelida</taxon>
        <taxon>Polychaeta</taxon>
        <taxon>Sedentaria</taxon>
        <taxon>Canalipalpata</taxon>
        <taxon>Sabellida</taxon>
        <taxon>Siboglinidae</taxon>
        <taxon>Ridgeia</taxon>
    </lineage>
</organism>